<evidence type="ECO:0000313" key="3">
    <source>
        <dbReference type="Proteomes" id="UP000306918"/>
    </source>
</evidence>
<protein>
    <recommendedName>
        <fullName evidence="4">T9SS type A sorting domain-containing protein</fullName>
    </recommendedName>
</protein>
<dbReference type="AlphaFoldDB" id="A0A4S8HAS6"/>
<dbReference type="Gene3D" id="2.60.40.10">
    <property type="entry name" value="Immunoglobulins"/>
    <property type="match status" value="2"/>
</dbReference>
<dbReference type="OrthoDB" id="601690at2"/>
<dbReference type="RefSeq" id="WP_136580474.1">
    <property type="nucleotide sequence ID" value="NZ_STFF01000012.1"/>
</dbReference>
<keyword evidence="3" id="KW-1185">Reference proteome</keyword>
<evidence type="ECO:0008006" key="4">
    <source>
        <dbReference type="Google" id="ProtNLM"/>
    </source>
</evidence>
<dbReference type="InterPro" id="IPR025667">
    <property type="entry name" value="SprB_repeat"/>
</dbReference>
<reference evidence="2 3" key="1">
    <citation type="submission" date="2019-04" db="EMBL/GenBank/DDBJ databases">
        <title>Niastella caeni sp. nov., isolated from activated sludge.</title>
        <authorList>
            <person name="Sheng M."/>
        </authorList>
    </citation>
    <scope>NUCLEOTIDE SEQUENCE [LARGE SCALE GENOMIC DNA]</scope>
    <source>
        <strain evidence="2 3">HX-2-15</strain>
    </source>
</reference>
<gene>
    <name evidence="2" type="ORF">FAM09_28000</name>
</gene>
<dbReference type="InterPro" id="IPR013783">
    <property type="entry name" value="Ig-like_fold"/>
</dbReference>
<accession>A0A4S8HAS6</accession>
<organism evidence="2 3">
    <name type="scientific">Niastella caeni</name>
    <dbReference type="NCBI Taxonomy" id="2569763"/>
    <lineage>
        <taxon>Bacteria</taxon>
        <taxon>Pseudomonadati</taxon>
        <taxon>Bacteroidota</taxon>
        <taxon>Chitinophagia</taxon>
        <taxon>Chitinophagales</taxon>
        <taxon>Chitinophagaceae</taxon>
        <taxon>Niastella</taxon>
    </lineage>
</organism>
<proteinExistence type="predicted"/>
<feature type="chain" id="PRO_5021002006" description="T9SS type A sorting domain-containing protein" evidence="1">
    <location>
        <begin position="23"/>
        <end position="928"/>
    </location>
</feature>
<dbReference type="Proteomes" id="UP000306918">
    <property type="component" value="Unassembled WGS sequence"/>
</dbReference>
<dbReference type="EMBL" id="STFF01000012">
    <property type="protein sequence ID" value="THU32030.1"/>
    <property type="molecule type" value="Genomic_DNA"/>
</dbReference>
<sequence>MRYFVPSLYACLLLLFTHAASAQCPAPVPLSINPVVTTESRCQSSGTATVQVTGGTAPFIYSIIAGPALSPAQSSNVFQSLQSGSYTVQVTDNCGTSRTRTFVVSGSYAVPEIYPDLQSPTCPGNQDGSMTVNVLNGRAPFTYALVSPSPVTAPPQAGNQFTGLPAGAYSVQVTDSCGNFQTRTVTLPDGNPGSFWFNYFDLYYENCDSFSIAYSIGLGYVKLPYTATLTLPDGNVLTHVLTSSNAANAILDTFHFRYVHQRYTSRQITLNVVNSCGTAVTNNYDTHTFNMWTRSQLIPDCSKQYRYTFDPYDNSETATPSSRLHCNTITYTLVSPAGLVLTTQTNNSTFSGYPAGNGYRVVREDCCMKDTIQFNWATAPDFKILGYNFHREYVTRDGTTVVRLGISSANTGSVIIAQGPPSVTYRNGAVHTYTYPDTVKDINFYNSGVYLHALTAGTWKVIAMDTCGQKDSVTFTITQANLRHDTFSATLKRGCIGANKIIWNATSNMGSAGNLSAFVLTPGASGGFQWSTSFADTDSLVNLSSGTYTLYYQYTASIPIIYHLQGMSYAIQDTIPVTVVVPPYAQPAFALSPAVAVCGGSRTVALLPDSTVGVAPYQYRITSGAVTTPMQSNPVFANLPIGTYNMLMADACGNSYSRNVSIDSLRLTTIATIGSTCQGGTATLSLPANPYYTYSWQTPNGNTVTGNTITLNPVTQADTGRYLITVTSNIDGCTDTRTSAVQLNFCSTVTLPLTLLHFNGSRQGNNIVLQWQTADEVNTSHFIVERSEDGVHFTALQKVNTSGIETGNYSATDYRPMAGKISYRLQMVDKDGKVTYSQIITIKNPGNNTLTVTPRLLTGNQEVKVNYTATTQPAYIQITSIDGKVYLTQTVTKGSRQTTLATGRLPKGNYLVVFVNNGVRTALRVVKW</sequence>
<keyword evidence="1" id="KW-0732">Signal</keyword>
<dbReference type="Pfam" id="PF13573">
    <property type="entry name" value="SprB"/>
    <property type="match status" value="1"/>
</dbReference>
<name>A0A4S8HAS6_9BACT</name>
<comment type="caution">
    <text evidence="2">The sequence shown here is derived from an EMBL/GenBank/DDBJ whole genome shotgun (WGS) entry which is preliminary data.</text>
</comment>
<evidence type="ECO:0000256" key="1">
    <source>
        <dbReference type="SAM" id="SignalP"/>
    </source>
</evidence>
<feature type="signal peptide" evidence="1">
    <location>
        <begin position="1"/>
        <end position="22"/>
    </location>
</feature>
<evidence type="ECO:0000313" key="2">
    <source>
        <dbReference type="EMBL" id="THU32030.1"/>
    </source>
</evidence>